<proteinExistence type="predicted"/>
<evidence type="ECO:0000313" key="2">
    <source>
        <dbReference type="Proteomes" id="UP001148312"/>
    </source>
</evidence>
<organism evidence="1 2">
    <name type="scientific">Penicillium diatomitis</name>
    <dbReference type="NCBI Taxonomy" id="2819901"/>
    <lineage>
        <taxon>Eukaryota</taxon>
        <taxon>Fungi</taxon>
        <taxon>Dikarya</taxon>
        <taxon>Ascomycota</taxon>
        <taxon>Pezizomycotina</taxon>
        <taxon>Eurotiomycetes</taxon>
        <taxon>Eurotiomycetidae</taxon>
        <taxon>Eurotiales</taxon>
        <taxon>Aspergillaceae</taxon>
        <taxon>Penicillium</taxon>
    </lineage>
</organism>
<protein>
    <submittedName>
        <fullName evidence="1">Uncharacterized protein</fullName>
    </submittedName>
</protein>
<dbReference type="Proteomes" id="UP001148312">
    <property type="component" value="Unassembled WGS sequence"/>
</dbReference>
<keyword evidence="2" id="KW-1185">Reference proteome</keyword>
<reference evidence="1" key="1">
    <citation type="submission" date="2022-12" db="EMBL/GenBank/DDBJ databases">
        <authorList>
            <person name="Petersen C."/>
        </authorList>
    </citation>
    <scope>NUCLEOTIDE SEQUENCE</scope>
    <source>
        <strain evidence="1">IBT 30728</strain>
    </source>
</reference>
<sequence length="78" mass="8607">MRYHKPAAIPVCVQSAITAFLLIGSRSLHGIKTIWINISEAITIDSTEGLQYGSIAERSDYEGMVGGILYIPRQQSLR</sequence>
<name>A0A9W9WTE9_9EURO</name>
<evidence type="ECO:0000313" key="1">
    <source>
        <dbReference type="EMBL" id="KAJ5475143.1"/>
    </source>
</evidence>
<reference evidence="1" key="2">
    <citation type="journal article" date="2023" name="IMA Fungus">
        <title>Comparative genomic study of the Penicillium genus elucidates a diverse pangenome and 15 lateral gene transfer events.</title>
        <authorList>
            <person name="Petersen C."/>
            <person name="Sorensen T."/>
            <person name="Nielsen M.R."/>
            <person name="Sondergaard T.E."/>
            <person name="Sorensen J.L."/>
            <person name="Fitzpatrick D.A."/>
            <person name="Frisvad J.C."/>
            <person name="Nielsen K.L."/>
        </authorList>
    </citation>
    <scope>NUCLEOTIDE SEQUENCE</scope>
    <source>
        <strain evidence="1">IBT 30728</strain>
    </source>
</reference>
<dbReference type="GeneID" id="81628059"/>
<comment type="caution">
    <text evidence="1">The sequence shown here is derived from an EMBL/GenBank/DDBJ whole genome shotgun (WGS) entry which is preliminary data.</text>
</comment>
<accession>A0A9W9WTE9</accession>
<dbReference type="EMBL" id="JAPWDQ010000012">
    <property type="protein sequence ID" value="KAJ5475143.1"/>
    <property type="molecule type" value="Genomic_DNA"/>
</dbReference>
<dbReference type="RefSeq" id="XP_056786901.1">
    <property type="nucleotide sequence ID" value="XM_056937809.1"/>
</dbReference>
<gene>
    <name evidence="1" type="ORF">N7539_008209</name>
</gene>
<dbReference type="AlphaFoldDB" id="A0A9W9WTE9"/>